<proteinExistence type="predicted"/>
<dbReference type="InterPro" id="IPR023099">
    <property type="entry name" value="Glyco_hydro_46_N"/>
</dbReference>
<keyword evidence="1" id="KW-0732">Signal</keyword>
<dbReference type="Proteomes" id="UP000193642">
    <property type="component" value="Unassembled WGS sequence"/>
</dbReference>
<dbReference type="GO" id="GO:0005576">
    <property type="term" value="C:extracellular region"/>
    <property type="evidence" value="ECO:0007669"/>
    <property type="project" value="InterPro"/>
</dbReference>
<keyword evidence="3" id="KW-1185">Reference proteome</keyword>
<dbReference type="Gene3D" id="3.30.386.10">
    <property type="entry name" value="Chitosanase, subunit A, domain 2"/>
    <property type="match status" value="1"/>
</dbReference>
<protein>
    <submittedName>
        <fullName evidence="2">Uncharacterized protein</fullName>
    </submittedName>
</protein>
<feature type="chain" id="PRO_5012711403" evidence="1">
    <location>
        <begin position="20"/>
        <end position="245"/>
    </location>
</feature>
<dbReference type="InterPro" id="IPR000400">
    <property type="entry name" value="Glyco_hydro_46"/>
</dbReference>
<gene>
    <name evidence="2" type="ORF">BCR33DRAFT_717339</name>
</gene>
<dbReference type="InterPro" id="IPR023346">
    <property type="entry name" value="Lysozyme-like_dom_sf"/>
</dbReference>
<reference evidence="2 3" key="1">
    <citation type="submission" date="2016-07" db="EMBL/GenBank/DDBJ databases">
        <title>Pervasive Adenine N6-methylation of Active Genes in Fungi.</title>
        <authorList>
            <consortium name="DOE Joint Genome Institute"/>
            <person name="Mondo S.J."/>
            <person name="Dannebaum R.O."/>
            <person name="Kuo R.C."/>
            <person name="Labutti K."/>
            <person name="Haridas S."/>
            <person name="Kuo A."/>
            <person name="Salamov A."/>
            <person name="Ahrendt S.R."/>
            <person name="Lipzen A."/>
            <person name="Sullivan W."/>
            <person name="Andreopoulos W.B."/>
            <person name="Clum A."/>
            <person name="Lindquist E."/>
            <person name="Daum C."/>
            <person name="Ramamoorthy G.K."/>
            <person name="Gryganskyi A."/>
            <person name="Culley D."/>
            <person name="Magnuson J.K."/>
            <person name="James T.Y."/>
            <person name="O'Malley M.A."/>
            <person name="Stajich J.E."/>
            <person name="Spatafora J.W."/>
            <person name="Visel A."/>
            <person name="Grigoriev I.V."/>
        </authorList>
    </citation>
    <scope>NUCLEOTIDE SEQUENCE [LARGE SCALE GENOMIC DNA]</scope>
    <source>
        <strain evidence="2 3">JEL800</strain>
    </source>
</reference>
<sequence>MLSWVLVGFVAIGCVYVQATEFRDTCEYKIILKITSQFETNSIDLNFESCAALRDSQGISAGFIQFTTCSGNVQLVCQEYMALPSSFDFCKKFALPLAAASKNPACNMNSFVLMPDGLQDFCQIDIQYQHYFLPATALFQTYGLTTPLAKGQLFDANVQLGVIAVPSLAAAATQVAGGSPATGIDEMKWLSAFLDQRDIYVRNLGGEYALTTYRVISYKSMMNNPWFKDGKVTMTRDGVPIYISC</sequence>
<accession>A0A1Y2C9E5</accession>
<dbReference type="OrthoDB" id="2105364at2759"/>
<dbReference type="EMBL" id="MCGO01000024">
    <property type="protein sequence ID" value="ORY43649.1"/>
    <property type="molecule type" value="Genomic_DNA"/>
</dbReference>
<dbReference type="GO" id="GO:0016977">
    <property type="term" value="F:chitosanase activity"/>
    <property type="evidence" value="ECO:0007669"/>
    <property type="project" value="InterPro"/>
</dbReference>
<dbReference type="SUPFAM" id="SSF53955">
    <property type="entry name" value="Lysozyme-like"/>
    <property type="match status" value="1"/>
</dbReference>
<dbReference type="GO" id="GO:0005975">
    <property type="term" value="P:carbohydrate metabolic process"/>
    <property type="evidence" value="ECO:0007669"/>
    <property type="project" value="InterPro"/>
</dbReference>
<name>A0A1Y2C9E5_9FUNG</name>
<organism evidence="2 3">
    <name type="scientific">Rhizoclosmatium globosum</name>
    <dbReference type="NCBI Taxonomy" id="329046"/>
    <lineage>
        <taxon>Eukaryota</taxon>
        <taxon>Fungi</taxon>
        <taxon>Fungi incertae sedis</taxon>
        <taxon>Chytridiomycota</taxon>
        <taxon>Chytridiomycota incertae sedis</taxon>
        <taxon>Chytridiomycetes</taxon>
        <taxon>Chytridiales</taxon>
        <taxon>Chytriomycetaceae</taxon>
        <taxon>Rhizoclosmatium</taxon>
    </lineage>
</organism>
<dbReference type="AlphaFoldDB" id="A0A1Y2C9E5"/>
<feature type="signal peptide" evidence="1">
    <location>
        <begin position="1"/>
        <end position="19"/>
    </location>
</feature>
<evidence type="ECO:0000313" key="3">
    <source>
        <dbReference type="Proteomes" id="UP000193642"/>
    </source>
</evidence>
<comment type="caution">
    <text evidence="2">The sequence shown here is derived from an EMBL/GenBank/DDBJ whole genome shotgun (WGS) entry which is preliminary data.</text>
</comment>
<evidence type="ECO:0000313" key="2">
    <source>
        <dbReference type="EMBL" id="ORY43649.1"/>
    </source>
</evidence>
<dbReference type="Pfam" id="PF01374">
    <property type="entry name" value="Glyco_hydro_46"/>
    <property type="match status" value="1"/>
</dbReference>
<evidence type="ECO:0000256" key="1">
    <source>
        <dbReference type="SAM" id="SignalP"/>
    </source>
</evidence>
<dbReference type="Gene3D" id="1.20.141.10">
    <property type="entry name" value="Chitosanase, subunit A, domain 1"/>
    <property type="match status" value="1"/>
</dbReference>